<evidence type="ECO:0000313" key="2">
    <source>
        <dbReference type="Proteomes" id="UP000324800"/>
    </source>
</evidence>
<evidence type="ECO:0000313" key="1">
    <source>
        <dbReference type="EMBL" id="KAA6365554.1"/>
    </source>
</evidence>
<proteinExistence type="predicted"/>
<dbReference type="AlphaFoldDB" id="A0A5J4U5N2"/>
<accession>A0A5J4U5N2</accession>
<dbReference type="EMBL" id="SNRW01020337">
    <property type="protein sequence ID" value="KAA6365554.1"/>
    <property type="molecule type" value="Genomic_DNA"/>
</dbReference>
<protein>
    <submittedName>
        <fullName evidence="1">Uncharacterized protein</fullName>
    </submittedName>
</protein>
<reference evidence="1 2" key="1">
    <citation type="submission" date="2019-03" db="EMBL/GenBank/DDBJ databases">
        <title>Single cell metagenomics reveals metabolic interactions within the superorganism composed of flagellate Streblomastix strix and complex community of Bacteroidetes bacteria on its surface.</title>
        <authorList>
            <person name="Treitli S.C."/>
            <person name="Kolisko M."/>
            <person name="Husnik F."/>
            <person name="Keeling P."/>
            <person name="Hampl V."/>
        </authorList>
    </citation>
    <scope>NUCLEOTIDE SEQUENCE [LARGE SCALE GENOMIC DNA]</scope>
    <source>
        <strain evidence="1">ST1C</strain>
    </source>
</reference>
<organism evidence="1 2">
    <name type="scientific">Streblomastix strix</name>
    <dbReference type="NCBI Taxonomy" id="222440"/>
    <lineage>
        <taxon>Eukaryota</taxon>
        <taxon>Metamonada</taxon>
        <taxon>Preaxostyla</taxon>
        <taxon>Oxymonadida</taxon>
        <taxon>Streblomastigidae</taxon>
        <taxon>Streblomastix</taxon>
    </lineage>
</organism>
<comment type="caution">
    <text evidence="1">The sequence shown here is derived from an EMBL/GenBank/DDBJ whole genome shotgun (WGS) entry which is preliminary data.</text>
</comment>
<dbReference type="Proteomes" id="UP000324800">
    <property type="component" value="Unassembled WGS sequence"/>
</dbReference>
<name>A0A5J4U5N2_9EUKA</name>
<gene>
    <name evidence="1" type="ORF">EZS28_038919</name>
</gene>
<sequence length="69" mass="7883">MNVYGGEYHLSVQVLICQTPYEQVVAYEVRSRRSRHQYAAILVHQLIAAYSDVLCDGAIPNSAFIRREL</sequence>